<gene>
    <name evidence="11" type="ORF">PITCH_A1800020</name>
</gene>
<evidence type="ECO:0000256" key="9">
    <source>
        <dbReference type="ARBA" id="ARBA00049220"/>
    </source>
</evidence>
<keyword evidence="2" id="KW-0813">Transport</keyword>
<evidence type="ECO:0000259" key="10">
    <source>
        <dbReference type="Pfam" id="PF02754"/>
    </source>
</evidence>
<proteinExistence type="predicted"/>
<dbReference type="EMBL" id="OJIN01000091">
    <property type="protein sequence ID" value="SPD73334.1"/>
    <property type="molecule type" value="Genomic_DNA"/>
</dbReference>
<dbReference type="GO" id="GO:0008177">
    <property type="term" value="F:succinate dehydrogenase (quinone) activity"/>
    <property type="evidence" value="ECO:0007669"/>
    <property type="project" value="UniProtKB-EC"/>
</dbReference>
<sequence>MFDLLIKYIREGRITLDKSKYDVLATYHDPCNYGRKAERLFGHGFFDEPRWVMDQCLENWVDLYPDRNDQFCCGGGGGTMTTGYNEERIYYGRKKMEQIKATGAGMVVVPCHSCHGQLNNIKKEYGMEELTVKYLWELVADILVIN</sequence>
<evidence type="ECO:0000256" key="3">
    <source>
        <dbReference type="ARBA" id="ARBA00022485"/>
    </source>
</evidence>
<comment type="cofactor">
    <cofactor evidence="1">
        <name>[4Fe-4S] cluster</name>
        <dbReference type="ChEBI" id="CHEBI:49883"/>
    </cofactor>
</comment>
<evidence type="ECO:0000256" key="6">
    <source>
        <dbReference type="ARBA" id="ARBA00023002"/>
    </source>
</evidence>
<comment type="catalytic activity">
    <reaction evidence="9">
        <text>a quinone + succinate = fumarate + a quinol</text>
        <dbReference type="Rhea" id="RHEA:40523"/>
        <dbReference type="ChEBI" id="CHEBI:24646"/>
        <dbReference type="ChEBI" id="CHEBI:29806"/>
        <dbReference type="ChEBI" id="CHEBI:30031"/>
        <dbReference type="ChEBI" id="CHEBI:132124"/>
        <dbReference type="EC" id="1.3.5.1"/>
    </reaction>
</comment>
<evidence type="ECO:0000256" key="8">
    <source>
        <dbReference type="ARBA" id="ARBA00023014"/>
    </source>
</evidence>
<evidence type="ECO:0000256" key="2">
    <source>
        <dbReference type="ARBA" id="ARBA00022448"/>
    </source>
</evidence>
<accession>A0A445MUZ3</accession>
<name>A0A445MUZ3_9BACT</name>
<dbReference type="AlphaFoldDB" id="A0A445MUZ3"/>
<evidence type="ECO:0000256" key="4">
    <source>
        <dbReference type="ARBA" id="ARBA00022723"/>
    </source>
</evidence>
<reference evidence="11" key="1">
    <citation type="submission" date="2018-01" db="EMBL/GenBank/DDBJ databases">
        <authorList>
            <person name="Regsiter A."/>
            <person name="William W."/>
        </authorList>
    </citation>
    <scope>NUCLEOTIDE SEQUENCE</scope>
    <source>
        <strain evidence="11">TRIP AH-1</strain>
    </source>
</reference>
<evidence type="ECO:0000256" key="1">
    <source>
        <dbReference type="ARBA" id="ARBA00001966"/>
    </source>
</evidence>
<dbReference type="GO" id="GO:0046872">
    <property type="term" value="F:metal ion binding"/>
    <property type="evidence" value="ECO:0007669"/>
    <property type="project" value="UniProtKB-KW"/>
</dbReference>
<evidence type="ECO:0000313" key="11">
    <source>
        <dbReference type="EMBL" id="SPD73334.1"/>
    </source>
</evidence>
<dbReference type="PANTHER" id="PTHR43551">
    <property type="entry name" value="FUMARATE REDUCTASE IRON-SULFUR SUBUNIT"/>
    <property type="match status" value="1"/>
</dbReference>
<dbReference type="InterPro" id="IPR004017">
    <property type="entry name" value="Cys_rich_dom"/>
</dbReference>
<organism evidence="11">
    <name type="scientific">uncultured Desulfobacterium sp</name>
    <dbReference type="NCBI Taxonomy" id="201089"/>
    <lineage>
        <taxon>Bacteria</taxon>
        <taxon>Pseudomonadati</taxon>
        <taxon>Thermodesulfobacteriota</taxon>
        <taxon>Desulfobacteria</taxon>
        <taxon>Desulfobacterales</taxon>
        <taxon>Desulfobacteriaceae</taxon>
        <taxon>Desulfobacterium</taxon>
        <taxon>environmental samples</taxon>
    </lineage>
</organism>
<keyword evidence="5" id="KW-0249">Electron transport</keyword>
<dbReference type="PANTHER" id="PTHR43551:SF2">
    <property type="entry name" value="FUMARATE REDUCTASE IRON-SULFUR SUBUNIT"/>
    <property type="match status" value="1"/>
</dbReference>
<keyword evidence="8" id="KW-0411">Iron-sulfur</keyword>
<dbReference type="Pfam" id="PF02754">
    <property type="entry name" value="CCG"/>
    <property type="match status" value="1"/>
</dbReference>
<dbReference type="GO" id="GO:0051539">
    <property type="term" value="F:4 iron, 4 sulfur cluster binding"/>
    <property type="evidence" value="ECO:0007669"/>
    <property type="project" value="UniProtKB-KW"/>
</dbReference>
<keyword evidence="7" id="KW-0408">Iron</keyword>
<evidence type="ECO:0000256" key="5">
    <source>
        <dbReference type="ARBA" id="ARBA00022982"/>
    </source>
</evidence>
<evidence type="ECO:0000256" key="7">
    <source>
        <dbReference type="ARBA" id="ARBA00023004"/>
    </source>
</evidence>
<keyword evidence="6" id="KW-0560">Oxidoreductase</keyword>
<protein>
    <recommendedName>
        <fullName evidence="10">Cysteine-rich domain-containing protein</fullName>
    </recommendedName>
</protein>
<keyword evidence="4" id="KW-0479">Metal-binding</keyword>
<keyword evidence="3" id="KW-0004">4Fe-4S</keyword>
<feature type="domain" description="Cysteine-rich" evidence="10">
    <location>
        <begin position="26"/>
        <end position="118"/>
    </location>
</feature>